<dbReference type="InterPro" id="IPR050834">
    <property type="entry name" value="Glycosyltransf_2"/>
</dbReference>
<dbReference type="Pfam" id="PF00535">
    <property type="entry name" value="Glycos_transf_2"/>
    <property type="match status" value="1"/>
</dbReference>
<feature type="domain" description="Glycosyltransferase 2-like" evidence="1">
    <location>
        <begin position="13"/>
        <end position="170"/>
    </location>
</feature>
<gene>
    <name evidence="2" type="ORF">EAH76_05370</name>
</gene>
<evidence type="ECO:0000313" key="3">
    <source>
        <dbReference type="Proteomes" id="UP000319931"/>
    </source>
</evidence>
<evidence type="ECO:0000313" key="2">
    <source>
        <dbReference type="EMBL" id="TPG54129.1"/>
    </source>
</evidence>
<dbReference type="PANTHER" id="PTHR43685:SF2">
    <property type="entry name" value="GLYCOSYLTRANSFERASE 2-LIKE DOMAIN-CONTAINING PROTEIN"/>
    <property type="match status" value="1"/>
</dbReference>
<keyword evidence="3" id="KW-1185">Reference proteome</keyword>
<dbReference type="Gene3D" id="3.90.550.10">
    <property type="entry name" value="Spore Coat Polysaccharide Biosynthesis Protein SpsA, Chain A"/>
    <property type="match status" value="1"/>
</dbReference>
<dbReference type="EMBL" id="RCZC01000002">
    <property type="protein sequence ID" value="TPG54129.1"/>
    <property type="molecule type" value="Genomic_DNA"/>
</dbReference>
<dbReference type="InterPro" id="IPR029044">
    <property type="entry name" value="Nucleotide-diphossugar_trans"/>
</dbReference>
<dbReference type="Proteomes" id="UP000319931">
    <property type="component" value="Unassembled WGS sequence"/>
</dbReference>
<accession>A0A502FXF4</accession>
<dbReference type="RefSeq" id="WP_140848949.1">
    <property type="nucleotide sequence ID" value="NZ_RCZC01000002.1"/>
</dbReference>
<dbReference type="SUPFAM" id="SSF53448">
    <property type="entry name" value="Nucleotide-diphospho-sugar transferases"/>
    <property type="match status" value="1"/>
</dbReference>
<comment type="caution">
    <text evidence="2">The sequence shown here is derived from an EMBL/GenBank/DDBJ whole genome shotgun (WGS) entry which is preliminary data.</text>
</comment>
<protein>
    <submittedName>
        <fullName evidence="2">Glycosyltransferase</fullName>
    </submittedName>
</protein>
<proteinExistence type="predicted"/>
<evidence type="ECO:0000259" key="1">
    <source>
        <dbReference type="Pfam" id="PF00535"/>
    </source>
</evidence>
<keyword evidence="2" id="KW-0808">Transferase</keyword>
<sequence length="245" mass="27163">MTGLPHVRTPTISLIIPAYNEEAYLPACLDAVMRNVAGKAFEIIVVDNNSTDGTKAVVERYPSVKYVFEPSKGITRARQRGFTASSGDILAYVDADTHPPAGWIEQIWEQFAANRDLACLSGPYSFYDLSGLRNRVSTAWFVAARSIYRITGYLLVGGNFAIPRHVLEKMGGFDSTIEFYGEDVDIAKRAKQQGKVLFSPRFVMPTSGRRMQKQGFAKIAGIYLANYASIMVRGKPATKGYQDIR</sequence>
<organism evidence="2 3">
    <name type="scientific">Sphingomonas glacialis</name>
    <dbReference type="NCBI Taxonomy" id="658225"/>
    <lineage>
        <taxon>Bacteria</taxon>
        <taxon>Pseudomonadati</taxon>
        <taxon>Pseudomonadota</taxon>
        <taxon>Alphaproteobacteria</taxon>
        <taxon>Sphingomonadales</taxon>
        <taxon>Sphingomonadaceae</taxon>
        <taxon>Sphingomonas</taxon>
    </lineage>
</organism>
<dbReference type="GO" id="GO:0016740">
    <property type="term" value="F:transferase activity"/>
    <property type="evidence" value="ECO:0007669"/>
    <property type="project" value="UniProtKB-KW"/>
</dbReference>
<dbReference type="InterPro" id="IPR001173">
    <property type="entry name" value="Glyco_trans_2-like"/>
</dbReference>
<dbReference type="AlphaFoldDB" id="A0A502FXF4"/>
<reference evidence="2 3" key="1">
    <citation type="journal article" date="2019" name="Environ. Microbiol.">
        <title>Species interactions and distinct microbial communities in high Arctic permafrost affected cryosols are associated with the CH4 and CO2 gas fluxes.</title>
        <authorList>
            <person name="Altshuler I."/>
            <person name="Hamel J."/>
            <person name="Turney S."/>
            <person name="Magnuson E."/>
            <person name="Levesque R."/>
            <person name="Greer C."/>
            <person name="Whyte L.G."/>
        </authorList>
    </citation>
    <scope>NUCLEOTIDE SEQUENCE [LARGE SCALE GENOMIC DNA]</scope>
    <source>
        <strain evidence="2 3">E6.1</strain>
    </source>
</reference>
<dbReference type="PANTHER" id="PTHR43685">
    <property type="entry name" value="GLYCOSYLTRANSFERASE"/>
    <property type="match status" value="1"/>
</dbReference>
<dbReference type="OrthoDB" id="114108at2"/>
<name>A0A502FXF4_9SPHN</name>